<dbReference type="InterPro" id="IPR029052">
    <property type="entry name" value="Metallo-depent_PP-like"/>
</dbReference>
<dbReference type="PANTHER" id="PTHR43143:SF1">
    <property type="entry name" value="SERINE_THREONINE-PROTEIN PHOSPHATASE CPPED1"/>
    <property type="match status" value="1"/>
</dbReference>
<dbReference type="AlphaFoldDB" id="A0AA96LIL7"/>
<feature type="domain" description="Calcineurin-like phosphoesterase" evidence="2">
    <location>
        <begin position="34"/>
        <end position="243"/>
    </location>
</feature>
<dbReference type="Pfam" id="PF00149">
    <property type="entry name" value="Metallophos"/>
    <property type="match status" value="1"/>
</dbReference>
<dbReference type="RefSeq" id="WP_315606439.1">
    <property type="nucleotide sequence ID" value="NZ_CP130318.1"/>
</dbReference>
<sequence>MKKQWIAAVLLCGLCGFTVRAGAAPEDPILSFPVLSDIHVQSGDAKSQRKFKAALEDLSEINPGANTLVINGDLGNGRPSDYSVLSEILDSTAHPPIHFTIGNHEFYKAYLKGDSWNPDGFPNGETEQASINRFLTFTGMDKLYHDAWIKDYHFIFLGSEQFRQSNPDNGDDAYLSETQLAWLKEKLQEGAELNKPIFVFLHQPLPFTVTGSNEARGVVQHKELKQILDAYPQVIMFNSHTHYLLGSPNSVYRDRFLMVNTSSASEPWSVKAGPLDGDESEGLVVQVFPNAVVLKGRDFASRQWISYAQYVIPTGNAGSGG</sequence>
<dbReference type="InterPro" id="IPR004843">
    <property type="entry name" value="Calcineurin-like_PHP"/>
</dbReference>
<feature type="chain" id="PRO_5041694381" evidence="1">
    <location>
        <begin position="24"/>
        <end position="321"/>
    </location>
</feature>
<proteinExistence type="predicted"/>
<dbReference type="Gene3D" id="3.60.21.10">
    <property type="match status" value="1"/>
</dbReference>
<evidence type="ECO:0000313" key="3">
    <source>
        <dbReference type="EMBL" id="WNQ12661.1"/>
    </source>
</evidence>
<dbReference type="KEGG" id="paun:MJA45_06420"/>
<dbReference type="GO" id="GO:0016787">
    <property type="term" value="F:hydrolase activity"/>
    <property type="evidence" value="ECO:0007669"/>
    <property type="project" value="InterPro"/>
</dbReference>
<gene>
    <name evidence="3" type="ORF">MJA45_06420</name>
</gene>
<feature type="signal peptide" evidence="1">
    <location>
        <begin position="1"/>
        <end position="23"/>
    </location>
</feature>
<evidence type="ECO:0000256" key="1">
    <source>
        <dbReference type="SAM" id="SignalP"/>
    </source>
</evidence>
<dbReference type="SUPFAM" id="SSF56300">
    <property type="entry name" value="Metallo-dependent phosphatases"/>
    <property type="match status" value="1"/>
</dbReference>
<evidence type="ECO:0000259" key="2">
    <source>
        <dbReference type="Pfam" id="PF00149"/>
    </source>
</evidence>
<dbReference type="InterPro" id="IPR051918">
    <property type="entry name" value="STPP_CPPED1"/>
</dbReference>
<keyword evidence="4" id="KW-1185">Reference proteome</keyword>
<protein>
    <submittedName>
        <fullName evidence="3">Metallophosphoesterase</fullName>
    </submittedName>
</protein>
<reference evidence="3 4" key="1">
    <citation type="submission" date="2022-02" db="EMBL/GenBank/DDBJ databases">
        <title>Paenibacillus sp. MBLB1776 Whole Genome Shotgun Sequencing.</title>
        <authorList>
            <person name="Hwang C.Y."/>
            <person name="Cho E.-S."/>
            <person name="Seo M.-J."/>
        </authorList>
    </citation>
    <scope>NUCLEOTIDE SEQUENCE [LARGE SCALE GENOMIC DNA]</scope>
    <source>
        <strain evidence="3 4">MBLB1776</strain>
    </source>
</reference>
<dbReference type="Proteomes" id="UP001305702">
    <property type="component" value="Chromosome"/>
</dbReference>
<name>A0AA96LIL7_9BACL</name>
<keyword evidence="1" id="KW-0732">Signal</keyword>
<dbReference type="EMBL" id="CP130318">
    <property type="protein sequence ID" value="WNQ12661.1"/>
    <property type="molecule type" value="Genomic_DNA"/>
</dbReference>
<organism evidence="3 4">
    <name type="scientific">Paenibacillus aurantius</name>
    <dbReference type="NCBI Taxonomy" id="2918900"/>
    <lineage>
        <taxon>Bacteria</taxon>
        <taxon>Bacillati</taxon>
        <taxon>Bacillota</taxon>
        <taxon>Bacilli</taxon>
        <taxon>Bacillales</taxon>
        <taxon>Paenibacillaceae</taxon>
        <taxon>Paenibacillus</taxon>
    </lineage>
</organism>
<evidence type="ECO:0000313" key="4">
    <source>
        <dbReference type="Proteomes" id="UP001305702"/>
    </source>
</evidence>
<accession>A0AA96LIL7</accession>
<dbReference type="PANTHER" id="PTHR43143">
    <property type="entry name" value="METALLOPHOSPHOESTERASE, CALCINEURIN SUPERFAMILY"/>
    <property type="match status" value="1"/>
</dbReference>